<gene>
    <name evidence="1" type="ORF">SCLCIDRAFT_469028</name>
</gene>
<evidence type="ECO:0000313" key="1">
    <source>
        <dbReference type="EMBL" id="KIM65432.1"/>
    </source>
</evidence>
<reference evidence="2" key="2">
    <citation type="submission" date="2015-01" db="EMBL/GenBank/DDBJ databases">
        <title>Evolutionary Origins and Diversification of the Mycorrhizal Mutualists.</title>
        <authorList>
            <consortium name="DOE Joint Genome Institute"/>
            <consortium name="Mycorrhizal Genomics Consortium"/>
            <person name="Kohler A."/>
            <person name="Kuo A."/>
            <person name="Nagy L.G."/>
            <person name="Floudas D."/>
            <person name="Copeland A."/>
            <person name="Barry K.W."/>
            <person name="Cichocki N."/>
            <person name="Veneault-Fourrey C."/>
            <person name="LaButti K."/>
            <person name="Lindquist E.A."/>
            <person name="Lipzen A."/>
            <person name="Lundell T."/>
            <person name="Morin E."/>
            <person name="Murat C."/>
            <person name="Riley R."/>
            <person name="Ohm R."/>
            <person name="Sun H."/>
            <person name="Tunlid A."/>
            <person name="Henrissat B."/>
            <person name="Grigoriev I.V."/>
            <person name="Hibbett D.S."/>
            <person name="Martin F."/>
        </authorList>
    </citation>
    <scope>NUCLEOTIDE SEQUENCE [LARGE SCALE GENOMIC DNA]</scope>
    <source>
        <strain evidence="2">Foug A</strain>
    </source>
</reference>
<accession>A0A0C3AKF4</accession>
<dbReference type="HOGENOM" id="CLU_3033691_0_0_1"/>
<evidence type="ECO:0000313" key="2">
    <source>
        <dbReference type="Proteomes" id="UP000053989"/>
    </source>
</evidence>
<organism evidence="1 2">
    <name type="scientific">Scleroderma citrinum Foug A</name>
    <dbReference type="NCBI Taxonomy" id="1036808"/>
    <lineage>
        <taxon>Eukaryota</taxon>
        <taxon>Fungi</taxon>
        <taxon>Dikarya</taxon>
        <taxon>Basidiomycota</taxon>
        <taxon>Agaricomycotina</taxon>
        <taxon>Agaricomycetes</taxon>
        <taxon>Agaricomycetidae</taxon>
        <taxon>Boletales</taxon>
        <taxon>Sclerodermatineae</taxon>
        <taxon>Sclerodermataceae</taxon>
        <taxon>Scleroderma</taxon>
    </lineage>
</organism>
<dbReference type="InParanoid" id="A0A0C3AKF4"/>
<dbReference type="Proteomes" id="UP000053989">
    <property type="component" value="Unassembled WGS sequence"/>
</dbReference>
<name>A0A0C3AKF4_9AGAM</name>
<protein>
    <submittedName>
        <fullName evidence="1">Uncharacterized protein</fullName>
    </submittedName>
</protein>
<dbReference type="EMBL" id="KN822022">
    <property type="protein sequence ID" value="KIM65432.1"/>
    <property type="molecule type" value="Genomic_DNA"/>
</dbReference>
<dbReference type="AlphaFoldDB" id="A0A0C3AKF4"/>
<reference evidence="1 2" key="1">
    <citation type="submission" date="2014-04" db="EMBL/GenBank/DDBJ databases">
        <authorList>
            <consortium name="DOE Joint Genome Institute"/>
            <person name="Kuo A."/>
            <person name="Kohler A."/>
            <person name="Nagy L.G."/>
            <person name="Floudas D."/>
            <person name="Copeland A."/>
            <person name="Barry K.W."/>
            <person name="Cichocki N."/>
            <person name="Veneault-Fourrey C."/>
            <person name="LaButti K."/>
            <person name="Lindquist E.A."/>
            <person name="Lipzen A."/>
            <person name="Lundell T."/>
            <person name="Morin E."/>
            <person name="Murat C."/>
            <person name="Sun H."/>
            <person name="Tunlid A."/>
            <person name="Henrissat B."/>
            <person name="Grigoriev I.V."/>
            <person name="Hibbett D.S."/>
            <person name="Martin F."/>
            <person name="Nordberg H.P."/>
            <person name="Cantor M.N."/>
            <person name="Hua S.X."/>
        </authorList>
    </citation>
    <scope>NUCLEOTIDE SEQUENCE [LARGE SCALE GENOMIC DNA]</scope>
    <source>
        <strain evidence="1 2">Foug A</strain>
    </source>
</reference>
<sequence length="55" mass="5887">MISAAHRAVDEKTALHIGITQQATECSTALSLVDYPCSHSGTIHILTPGPKVHYD</sequence>
<keyword evidence="2" id="KW-1185">Reference proteome</keyword>
<proteinExistence type="predicted"/>